<name>A0A397S5P1_9GLOM</name>
<dbReference type="EMBL" id="QKYT01000893">
    <property type="protein sequence ID" value="RIA80812.1"/>
    <property type="molecule type" value="Genomic_DNA"/>
</dbReference>
<evidence type="ECO:0000313" key="2">
    <source>
        <dbReference type="Proteomes" id="UP000265703"/>
    </source>
</evidence>
<keyword evidence="2" id="KW-1185">Reference proteome</keyword>
<dbReference type="AlphaFoldDB" id="A0A397S5P1"/>
<organism evidence="1 2">
    <name type="scientific">Glomus cerebriforme</name>
    <dbReference type="NCBI Taxonomy" id="658196"/>
    <lineage>
        <taxon>Eukaryota</taxon>
        <taxon>Fungi</taxon>
        <taxon>Fungi incertae sedis</taxon>
        <taxon>Mucoromycota</taxon>
        <taxon>Glomeromycotina</taxon>
        <taxon>Glomeromycetes</taxon>
        <taxon>Glomerales</taxon>
        <taxon>Glomeraceae</taxon>
        <taxon>Glomus</taxon>
    </lineage>
</organism>
<accession>A0A397S5P1</accession>
<reference evidence="1 2" key="1">
    <citation type="submission" date="2018-06" db="EMBL/GenBank/DDBJ databases">
        <title>Comparative genomics reveals the genomic features of Rhizophagus irregularis, R. cerebriforme, R. diaphanum and Gigaspora rosea, and their symbiotic lifestyle signature.</title>
        <authorList>
            <person name="Morin E."/>
            <person name="San Clemente H."/>
            <person name="Chen E.C.H."/>
            <person name="De La Providencia I."/>
            <person name="Hainaut M."/>
            <person name="Kuo A."/>
            <person name="Kohler A."/>
            <person name="Murat C."/>
            <person name="Tang N."/>
            <person name="Roy S."/>
            <person name="Loubradou J."/>
            <person name="Henrissat B."/>
            <person name="Grigoriev I.V."/>
            <person name="Corradi N."/>
            <person name="Roux C."/>
            <person name="Martin F.M."/>
        </authorList>
    </citation>
    <scope>NUCLEOTIDE SEQUENCE [LARGE SCALE GENOMIC DNA]</scope>
    <source>
        <strain evidence="1 2">DAOM 227022</strain>
    </source>
</reference>
<comment type="caution">
    <text evidence="1">The sequence shown here is derived from an EMBL/GenBank/DDBJ whole genome shotgun (WGS) entry which is preliminary data.</text>
</comment>
<dbReference type="Proteomes" id="UP000265703">
    <property type="component" value="Unassembled WGS sequence"/>
</dbReference>
<protein>
    <submittedName>
        <fullName evidence="1">Uncharacterized protein</fullName>
    </submittedName>
</protein>
<sequence>MMNSFLLLIDHFLILSLHRLILQFPYITVIKHPLNYSNIRWNIDKIQSFEGGGQRLLVVLLLILSLNILL</sequence>
<gene>
    <name evidence="1" type="ORF">C1645_791810</name>
</gene>
<evidence type="ECO:0000313" key="1">
    <source>
        <dbReference type="EMBL" id="RIA80812.1"/>
    </source>
</evidence>
<proteinExistence type="predicted"/>